<dbReference type="WBParaSite" id="MhA1_Contig1554.frz3.gene1">
    <property type="protein sequence ID" value="MhA1_Contig1554.frz3.gene1"/>
    <property type="gene ID" value="MhA1_Contig1554.frz3.gene1"/>
</dbReference>
<evidence type="ECO:0000313" key="2">
    <source>
        <dbReference type="Proteomes" id="UP000095281"/>
    </source>
</evidence>
<evidence type="ECO:0000313" key="3">
    <source>
        <dbReference type="WBParaSite" id="MhA1_Contig1554.frz3.gene1"/>
    </source>
</evidence>
<keyword evidence="2" id="KW-1185">Reference proteome</keyword>
<protein>
    <submittedName>
        <fullName evidence="3">Uncharacterized protein</fullName>
    </submittedName>
</protein>
<keyword evidence="1" id="KW-0175">Coiled coil</keyword>
<name>A0A1I8B7R4_MELHA</name>
<dbReference type="AlphaFoldDB" id="A0A1I8B7R4"/>
<dbReference type="Proteomes" id="UP000095281">
    <property type="component" value="Unplaced"/>
</dbReference>
<proteinExistence type="predicted"/>
<evidence type="ECO:0000256" key="1">
    <source>
        <dbReference type="SAM" id="Coils"/>
    </source>
</evidence>
<accession>A0A1I8B7R4</accession>
<sequence length="317" mass="37734">MSENSLIKNKKKIKFSESFYVNKEKIKKEEKVDILAEEARFILLDIYAIHHYTNYYFVWNPNKYREQKEKKEEGSNEDKDKLKEIEEQENEKKALTEYYENLFDNVLNKAFTYKSPKAVEEFKNRIYKGTWPSKITNLSILIDKKCENVGENEGSGENALCIIVRLFAFCLAIDKQFRNDEEKFIKYFKNIDVLYVEWIRETTSSILNYFKLKNVENIIKSLIEEFNELFDIIEKKYKAPIAGLLNKEKLKKQQKEDNLNKSPNAVLENKVKENEKQINLGGKKTKESDEVKIFNEDGNITWGNDNFLMNLDYYKFR</sequence>
<feature type="coiled-coil region" evidence="1">
    <location>
        <begin position="68"/>
        <end position="105"/>
    </location>
</feature>
<reference evidence="3" key="1">
    <citation type="submission" date="2016-11" db="UniProtKB">
        <authorList>
            <consortium name="WormBaseParasite"/>
        </authorList>
    </citation>
    <scope>IDENTIFICATION</scope>
</reference>
<organism evidence="2 3">
    <name type="scientific">Meloidogyne hapla</name>
    <name type="common">Root-knot nematode worm</name>
    <dbReference type="NCBI Taxonomy" id="6305"/>
    <lineage>
        <taxon>Eukaryota</taxon>
        <taxon>Metazoa</taxon>
        <taxon>Ecdysozoa</taxon>
        <taxon>Nematoda</taxon>
        <taxon>Chromadorea</taxon>
        <taxon>Rhabditida</taxon>
        <taxon>Tylenchina</taxon>
        <taxon>Tylenchomorpha</taxon>
        <taxon>Tylenchoidea</taxon>
        <taxon>Meloidogynidae</taxon>
        <taxon>Meloidogyninae</taxon>
        <taxon>Meloidogyne</taxon>
    </lineage>
</organism>